<evidence type="ECO:0000313" key="6">
    <source>
        <dbReference type="Proteomes" id="UP001338125"/>
    </source>
</evidence>
<dbReference type="InterPro" id="IPR007219">
    <property type="entry name" value="XnlR_reg_dom"/>
</dbReference>
<proteinExistence type="predicted"/>
<reference evidence="5 6" key="1">
    <citation type="submission" date="2024-01" db="EMBL/GenBank/DDBJ databases">
        <title>Complete genome of Cladobotryum mycophilum ATHUM6906.</title>
        <authorList>
            <person name="Christinaki A.C."/>
            <person name="Myridakis A.I."/>
            <person name="Kouvelis V.N."/>
        </authorList>
    </citation>
    <scope>NUCLEOTIDE SEQUENCE [LARGE SCALE GENOMIC DNA]</scope>
    <source>
        <strain evidence="5 6">ATHUM6906</strain>
    </source>
</reference>
<feature type="compositionally biased region" description="Polar residues" evidence="3">
    <location>
        <begin position="75"/>
        <end position="84"/>
    </location>
</feature>
<protein>
    <submittedName>
        <fullName evidence="5">C6 finger domain transcription factor iacK</fullName>
    </submittedName>
</protein>
<evidence type="ECO:0000256" key="3">
    <source>
        <dbReference type="SAM" id="MobiDB-lite"/>
    </source>
</evidence>
<evidence type="ECO:0000256" key="1">
    <source>
        <dbReference type="ARBA" id="ARBA00022723"/>
    </source>
</evidence>
<dbReference type="Pfam" id="PF00172">
    <property type="entry name" value="Zn_clus"/>
    <property type="match status" value="1"/>
</dbReference>
<keyword evidence="1" id="KW-0479">Metal-binding</keyword>
<dbReference type="SMART" id="SM00066">
    <property type="entry name" value="GAL4"/>
    <property type="match status" value="1"/>
</dbReference>
<evidence type="ECO:0000256" key="2">
    <source>
        <dbReference type="ARBA" id="ARBA00023242"/>
    </source>
</evidence>
<gene>
    <name evidence="5" type="ORF">PT974_07446</name>
</gene>
<name>A0ABR0SQG2_9HYPO</name>
<feature type="region of interest" description="Disordered" evidence="3">
    <location>
        <begin position="75"/>
        <end position="130"/>
    </location>
</feature>
<evidence type="ECO:0000313" key="5">
    <source>
        <dbReference type="EMBL" id="KAK5994006.1"/>
    </source>
</evidence>
<dbReference type="PROSITE" id="PS00463">
    <property type="entry name" value="ZN2_CY6_FUNGAL_1"/>
    <property type="match status" value="1"/>
</dbReference>
<dbReference type="SUPFAM" id="SSF57701">
    <property type="entry name" value="Zn2/Cys6 DNA-binding domain"/>
    <property type="match status" value="1"/>
</dbReference>
<feature type="compositionally biased region" description="Low complexity" evidence="3">
    <location>
        <begin position="1"/>
        <end position="13"/>
    </location>
</feature>
<dbReference type="InterPro" id="IPR036864">
    <property type="entry name" value="Zn2-C6_fun-type_DNA-bd_sf"/>
</dbReference>
<feature type="compositionally biased region" description="Basic and acidic residues" evidence="3">
    <location>
        <begin position="86"/>
        <end position="95"/>
    </location>
</feature>
<dbReference type="PANTHER" id="PTHR47431">
    <property type="entry name" value="ZN(II)2CYS6 TRANSCRIPTION FACTOR (EUROFUNG)-RELATED"/>
    <property type="match status" value="1"/>
</dbReference>
<dbReference type="CDD" id="cd00067">
    <property type="entry name" value="GAL4"/>
    <property type="match status" value="1"/>
</dbReference>
<comment type="caution">
    <text evidence="5">The sequence shown here is derived from an EMBL/GenBank/DDBJ whole genome shotgun (WGS) entry which is preliminary data.</text>
</comment>
<evidence type="ECO:0000259" key="4">
    <source>
        <dbReference type="PROSITE" id="PS50048"/>
    </source>
</evidence>
<organism evidence="5 6">
    <name type="scientific">Cladobotryum mycophilum</name>
    <dbReference type="NCBI Taxonomy" id="491253"/>
    <lineage>
        <taxon>Eukaryota</taxon>
        <taxon>Fungi</taxon>
        <taxon>Dikarya</taxon>
        <taxon>Ascomycota</taxon>
        <taxon>Pezizomycotina</taxon>
        <taxon>Sordariomycetes</taxon>
        <taxon>Hypocreomycetidae</taxon>
        <taxon>Hypocreales</taxon>
        <taxon>Hypocreaceae</taxon>
        <taxon>Cladobotryum</taxon>
    </lineage>
</organism>
<feature type="region of interest" description="Disordered" evidence="3">
    <location>
        <begin position="1"/>
        <end position="22"/>
    </location>
</feature>
<dbReference type="Pfam" id="PF04082">
    <property type="entry name" value="Fungal_trans"/>
    <property type="match status" value="1"/>
</dbReference>
<feature type="domain" description="Zn(2)-C6 fungal-type" evidence="4">
    <location>
        <begin position="25"/>
        <end position="55"/>
    </location>
</feature>
<accession>A0ABR0SQG2</accession>
<dbReference type="PANTHER" id="PTHR47431:SF4">
    <property type="entry name" value="ZN(II)2CYS6 TRANSCRIPTION FACTOR (EUROFUNG)"/>
    <property type="match status" value="1"/>
</dbReference>
<keyword evidence="2" id="KW-0539">Nucleus</keyword>
<sequence>MDATTQQQANTAASKSGPGSRVSLACLPCRSRHVRCDAKKPQCDRCIAEGKECLYAKSRRGGLDRAALAARRNQVASLTTNGESVSPRDDSDRPGSHRSPGSGRSGDESSFRQTNNGSVPPFGSDDGNLASQTGVQSSLRLFTPPDDLWPSDSSANSVDLQSLNIQKDPYIDMYYKCFHKCHPCVLPRRYLERLLQDTTKRAEMKALISVMRFIGSIFISAAQQSAKNICRQLEELVSIAISETPSNSSSWIIAQSHLLFSVGVYWLGNPIKSRQHIDTAIQMAFESGMFRREFAAKHGHGNPVLQECLRRTWWQIYVVDAYYAAIKRQDGFPTFSIEATMELPCEEDEYESGNIPEPKTLEEFDAREFASDDTVFSSFAYLIGAVSGMATAMFRALSIATAPAYVSNGRSPKVLEAVDAIIDGWMLLIPDSKKDVFTKNGEVDELIFQAYMALHATTAGLHRPFSECHFDPLECISSCSTPPPAQSLPEPSDFKRIHTAKCIKAAEAQIRLLALPGRPCSHSPFTVCMLTTGTLSLLAACKFLLKEEKLSIARDQIRVSVGYHKVMAAVWSQAKSNLQEVQAIAREVLAIGANGKANKAVVRTAEISVNSGQPSSNSGTDFSEGLSDDALSSVSLDNLQTYWNMSDMQMDISSPWWMCGPEMS</sequence>
<dbReference type="InterPro" id="IPR001138">
    <property type="entry name" value="Zn2Cys6_DnaBD"/>
</dbReference>
<keyword evidence="6" id="KW-1185">Reference proteome</keyword>
<dbReference type="PROSITE" id="PS50048">
    <property type="entry name" value="ZN2_CY6_FUNGAL_2"/>
    <property type="match status" value="1"/>
</dbReference>
<dbReference type="Proteomes" id="UP001338125">
    <property type="component" value="Unassembled WGS sequence"/>
</dbReference>
<dbReference type="CDD" id="cd12148">
    <property type="entry name" value="fungal_TF_MHR"/>
    <property type="match status" value="1"/>
</dbReference>
<dbReference type="Gene3D" id="4.10.240.10">
    <property type="entry name" value="Zn(2)-C6 fungal-type DNA-binding domain"/>
    <property type="match status" value="1"/>
</dbReference>
<dbReference type="EMBL" id="JAVFKD010000012">
    <property type="protein sequence ID" value="KAK5994006.1"/>
    <property type="molecule type" value="Genomic_DNA"/>
</dbReference>